<feature type="region of interest" description="Disordered" evidence="1">
    <location>
        <begin position="50"/>
        <end position="75"/>
    </location>
</feature>
<evidence type="ECO:0000313" key="2">
    <source>
        <dbReference type="EMBL" id="CAG8669583.1"/>
    </source>
</evidence>
<feature type="non-terminal residue" evidence="2">
    <location>
        <position position="204"/>
    </location>
</feature>
<name>A0A9N9EFA0_9GLOM</name>
<protein>
    <submittedName>
        <fullName evidence="2">3570_t:CDS:1</fullName>
    </submittedName>
</protein>
<gene>
    <name evidence="2" type="ORF">DERYTH_LOCUS11164</name>
</gene>
<evidence type="ECO:0000256" key="1">
    <source>
        <dbReference type="SAM" id="MobiDB-lite"/>
    </source>
</evidence>
<keyword evidence="3" id="KW-1185">Reference proteome</keyword>
<proteinExistence type="predicted"/>
<dbReference type="OrthoDB" id="2448480at2759"/>
<sequence length="204" mass="24425">NKIVNNNKRINNQRVDNERIDDNEYVDDIKGMIYRRVDIERVDNERVNNKRVDDRRANDKRINNNKRMDSKKIDNKDMNDKRINADENVDERIVYKRVNKKMKKAMRIELSEEDNHEIRPTKRYKLSTTSSLDKCPESTLQDKTNVKQILVHKLYLSIASKPLEQYHDDMKLQLNKCNKRLFDNYNVGSLVHLKIPEIDRTHSD</sequence>
<dbReference type="EMBL" id="CAJVPY010006800">
    <property type="protein sequence ID" value="CAG8669583.1"/>
    <property type="molecule type" value="Genomic_DNA"/>
</dbReference>
<organism evidence="2 3">
    <name type="scientific">Dentiscutata erythropus</name>
    <dbReference type="NCBI Taxonomy" id="1348616"/>
    <lineage>
        <taxon>Eukaryota</taxon>
        <taxon>Fungi</taxon>
        <taxon>Fungi incertae sedis</taxon>
        <taxon>Mucoromycota</taxon>
        <taxon>Glomeromycotina</taxon>
        <taxon>Glomeromycetes</taxon>
        <taxon>Diversisporales</taxon>
        <taxon>Gigasporaceae</taxon>
        <taxon>Dentiscutata</taxon>
    </lineage>
</organism>
<dbReference type="Proteomes" id="UP000789405">
    <property type="component" value="Unassembled WGS sequence"/>
</dbReference>
<comment type="caution">
    <text evidence="2">The sequence shown here is derived from an EMBL/GenBank/DDBJ whole genome shotgun (WGS) entry which is preliminary data.</text>
</comment>
<evidence type="ECO:0000313" key="3">
    <source>
        <dbReference type="Proteomes" id="UP000789405"/>
    </source>
</evidence>
<accession>A0A9N9EFA0</accession>
<dbReference type="AlphaFoldDB" id="A0A9N9EFA0"/>
<reference evidence="2" key="1">
    <citation type="submission" date="2021-06" db="EMBL/GenBank/DDBJ databases">
        <authorList>
            <person name="Kallberg Y."/>
            <person name="Tangrot J."/>
            <person name="Rosling A."/>
        </authorList>
    </citation>
    <scope>NUCLEOTIDE SEQUENCE</scope>
    <source>
        <strain evidence="2">MA453B</strain>
    </source>
</reference>